<name>A0A2R5F9Y2_9PROT</name>
<comment type="caution">
    <text evidence="1">The sequence shown here is derived from an EMBL/GenBank/DDBJ whole genome shotgun (WGS) entry which is preliminary data.</text>
</comment>
<accession>A0A2R5F9Y2</accession>
<sequence length="50" mass="5912">MTSSIWLGPFELGIYERFRVSKPSPEEDAKVLRQVAAWLRPFCRVKWTND</sequence>
<evidence type="ECO:0000313" key="2">
    <source>
        <dbReference type="Proteomes" id="UP000245081"/>
    </source>
</evidence>
<evidence type="ECO:0000313" key="1">
    <source>
        <dbReference type="EMBL" id="GBG14845.1"/>
    </source>
</evidence>
<dbReference type="EMBL" id="BDOQ01000010">
    <property type="protein sequence ID" value="GBG14845.1"/>
    <property type="molecule type" value="Genomic_DNA"/>
</dbReference>
<keyword evidence="2" id="KW-1185">Reference proteome</keyword>
<reference evidence="1 2" key="1">
    <citation type="journal article" date="2018" name="Environ. Microbiol.">
        <title>Isolation and genomic characterization of Novimethylophilus kurashikiensis gen. nov. sp. nov., a new lanthanide-dependent methylotrophic species of Methylophilaceae.</title>
        <authorList>
            <person name="Lv H."/>
            <person name="Sahin N."/>
            <person name="Tani A."/>
        </authorList>
    </citation>
    <scope>NUCLEOTIDE SEQUENCE [LARGE SCALE GENOMIC DNA]</scope>
    <source>
        <strain evidence="1 2">La2-4</strain>
    </source>
</reference>
<dbReference type="Proteomes" id="UP000245081">
    <property type="component" value="Unassembled WGS sequence"/>
</dbReference>
<proteinExistence type="predicted"/>
<gene>
    <name evidence="1" type="ORF">NMK_2446</name>
</gene>
<dbReference type="AlphaFoldDB" id="A0A2R5F9Y2"/>
<protein>
    <submittedName>
        <fullName evidence="1">Uncharacterized protein</fullName>
    </submittedName>
</protein>
<organism evidence="1 2">
    <name type="scientific">Novimethylophilus kurashikiensis</name>
    <dbReference type="NCBI Taxonomy" id="1825523"/>
    <lineage>
        <taxon>Bacteria</taxon>
        <taxon>Pseudomonadati</taxon>
        <taxon>Pseudomonadota</taxon>
        <taxon>Betaproteobacteria</taxon>
        <taxon>Nitrosomonadales</taxon>
        <taxon>Methylophilaceae</taxon>
        <taxon>Novimethylophilus</taxon>
    </lineage>
</organism>